<reference evidence="1 2" key="1">
    <citation type="submission" date="2020-05" db="EMBL/GenBank/DDBJ databases">
        <title>Draft genome of Flavobacterium sp. IMCC34852.</title>
        <authorList>
            <person name="Song J."/>
            <person name="Cho J.-C."/>
        </authorList>
    </citation>
    <scope>NUCLEOTIDE SEQUENCE [LARGE SCALE GENOMIC DNA]</scope>
    <source>
        <strain evidence="1 2">IMCC34852</strain>
    </source>
</reference>
<organism evidence="1 2">
    <name type="scientific">Flavobacterium rivulicola</name>
    <dbReference type="NCBI Taxonomy" id="2732161"/>
    <lineage>
        <taxon>Bacteria</taxon>
        <taxon>Pseudomonadati</taxon>
        <taxon>Bacteroidota</taxon>
        <taxon>Flavobacteriia</taxon>
        <taxon>Flavobacteriales</taxon>
        <taxon>Flavobacteriaceae</taxon>
        <taxon>Flavobacterium</taxon>
    </lineage>
</organism>
<dbReference type="Proteomes" id="UP000536509">
    <property type="component" value="Unassembled WGS sequence"/>
</dbReference>
<evidence type="ECO:0008006" key="3">
    <source>
        <dbReference type="Google" id="ProtNLM"/>
    </source>
</evidence>
<comment type="caution">
    <text evidence="1">The sequence shown here is derived from an EMBL/GenBank/DDBJ whole genome shotgun (WGS) entry which is preliminary data.</text>
</comment>
<dbReference type="EMBL" id="JABEVX010000003">
    <property type="protein sequence ID" value="NNT72141.1"/>
    <property type="molecule type" value="Genomic_DNA"/>
</dbReference>
<name>A0A7Y3R9X3_9FLAO</name>
<dbReference type="RefSeq" id="WP_171222315.1">
    <property type="nucleotide sequence ID" value="NZ_CP121446.1"/>
</dbReference>
<evidence type="ECO:0000313" key="1">
    <source>
        <dbReference type="EMBL" id="NNT72141.1"/>
    </source>
</evidence>
<protein>
    <recommendedName>
        <fullName evidence="3">Lipoprotein</fullName>
    </recommendedName>
</protein>
<proteinExistence type="predicted"/>
<dbReference type="AlphaFoldDB" id="A0A7Y3R9X3"/>
<dbReference type="PROSITE" id="PS51257">
    <property type="entry name" value="PROKAR_LIPOPROTEIN"/>
    <property type="match status" value="1"/>
</dbReference>
<accession>A0A7Y3R9X3</accession>
<keyword evidence="2" id="KW-1185">Reference proteome</keyword>
<evidence type="ECO:0000313" key="2">
    <source>
        <dbReference type="Proteomes" id="UP000536509"/>
    </source>
</evidence>
<gene>
    <name evidence="1" type="ORF">HKT18_07945</name>
</gene>
<sequence length="131" mass="15560">MRKTQFFKEILILICILTISACKSNLDQQFSLENERIKEEFTTESQKFVEQNREKLSEKEMLKSLDSITEEYIINKNKKLAVKFIKSESGVKRLNLLKKYFTKEEIKVLLKKVPEKIKADTNYVALKKYCR</sequence>